<organism evidence="11 12">
    <name type="scientific">Lichenifustis flavocetrariae</name>
    <dbReference type="NCBI Taxonomy" id="2949735"/>
    <lineage>
        <taxon>Bacteria</taxon>
        <taxon>Pseudomonadati</taxon>
        <taxon>Pseudomonadota</taxon>
        <taxon>Alphaproteobacteria</taxon>
        <taxon>Hyphomicrobiales</taxon>
        <taxon>Lichenihabitantaceae</taxon>
        <taxon>Lichenifustis</taxon>
    </lineage>
</organism>
<proteinExistence type="inferred from homology"/>
<dbReference type="InterPro" id="IPR052157">
    <property type="entry name" value="BCAA_transport_permease"/>
</dbReference>
<feature type="transmembrane region" description="Helical" evidence="10">
    <location>
        <begin position="209"/>
        <end position="231"/>
    </location>
</feature>
<dbReference type="Proteomes" id="UP001165667">
    <property type="component" value="Unassembled WGS sequence"/>
</dbReference>
<dbReference type="CDD" id="cd06582">
    <property type="entry name" value="TM_PBP1_LivH_like"/>
    <property type="match status" value="1"/>
</dbReference>
<feature type="transmembrane region" description="Helical" evidence="10">
    <location>
        <begin position="251"/>
        <end position="272"/>
    </location>
</feature>
<keyword evidence="7 10" id="KW-1133">Transmembrane helix</keyword>
<evidence type="ECO:0000256" key="9">
    <source>
        <dbReference type="ARBA" id="ARBA00037998"/>
    </source>
</evidence>
<evidence type="ECO:0000256" key="6">
    <source>
        <dbReference type="ARBA" id="ARBA00022970"/>
    </source>
</evidence>
<feature type="transmembrane region" description="Helical" evidence="10">
    <location>
        <begin position="20"/>
        <end position="42"/>
    </location>
</feature>
<protein>
    <submittedName>
        <fullName evidence="11">Branched-chain amino acid ABC transporter permease</fullName>
    </submittedName>
</protein>
<keyword evidence="8 10" id="KW-0472">Membrane</keyword>
<reference evidence="11" key="1">
    <citation type="submission" date="2022-05" db="EMBL/GenBank/DDBJ databases">
        <authorList>
            <person name="Pankratov T."/>
        </authorList>
    </citation>
    <scope>NUCLEOTIDE SEQUENCE</scope>
    <source>
        <strain evidence="11">BP6-180914</strain>
    </source>
</reference>
<evidence type="ECO:0000256" key="8">
    <source>
        <dbReference type="ARBA" id="ARBA00023136"/>
    </source>
</evidence>
<feature type="transmembrane region" description="Helical" evidence="10">
    <location>
        <begin position="75"/>
        <end position="102"/>
    </location>
</feature>
<dbReference type="GO" id="GO:0015190">
    <property type="term" value="F:L-leucine transmembrane transporter activity"/>
    <property type="evidence" value="ECO:0007669"/>
    <property type="project" value="TreeGrafter"/>
</dbReference>
<evidence type="ECO:0000256" key="1">
    <source>
        <dbReference type="ARBA" id="ARBA00004651"/>
    </source>
</evidence>
<dbReference type="Pfam" id="PF02653">
    <property type="entry name" value="BPD_transp_2"/>
    <property type="match status" value="1"/>
</dbReference>
<evidence type="ECO:0000313" key="12">
    <source>
        <dbReference type="Proteomes" id="UP001165667"/>
    </source>
</evidence>
<dbReference type="RefSeq" id="WP_282587586.1">
    <property type="nucleotide sequence ID" value="NZ_JAMOIM010000022.1"/>
</dbReference>
<evidence type="ECO:0000256" key="10">
    <source>
        <dbReference type="SAM" id="Phobius"/>
    </source>
</evidence>
<feature type="transmembrane region" description="Helical" evidence="10">
    <location>
        <begin position="49"/>
        <end position="69"/>
    </location>
</feature>
<evidence type="ECO:0000256" key="5">
    <source>
        <dbReference type="ARBA" id="ARBA00022692"/>
    </source>
</evidence>
<dbReference type="PANTHER" id="PTHR11795:SF371">
    <property type="entry name" value="HIGH-AFFINITY BRANCHED-CHAIN AMINO ACID TRANSPORT SYSTEM PERMEASE PROTEIN LIVH"/>
    <property type="match status" value="1"/>
</dbReference>
<comment type="caution">
    <text evidence="11">The sequence shown here is derived from an EMBL/GenBank/DDBJ whole genome shotgun (WGS) entry which is preliminary data.</text>
</comment>
<dbReference type="InterPro" id="IPR001851">
    <property type="entry name" value="ABC_transp_permease"/>
</dbReference>
<sequence>MSCLASLQQQFFASLFNGLAIGSIYALIALGLTMVYGILNLINFAHGEIFMIGAFAALGVLSALGVSASSSGLGITLAIAAAALAAMAASGAAAMLLEVVAYRPLRRRGAPRHAAMISGLGCSVAIQETFALAFGRGNLPYPSVFPLKTLLVVESGRITSRMVLIMICTLGMMILLDRVVMHTRLGRGIRALAQDPVAAGLMGVNISRAILVTFLIGGLCAGLGGVLYGIYFSKTSYMLGFIPGLKGLTAAILGGVGNLPGAVLGGLLLGLMENLGGACLPGQLKDVVGFGALLLVLVFRPQGLLGERLARRT</sequence>
<feature type="transmembrane region" description="Helical" evidence="10">
    <location>
        <begin position="114"/>
        <end position="134"/>
    </location>
</feature>
<dbReference type="EMBL" id="JAMOIM010000022">
    <property type="protein sequence ID" value="MCW6511208.1"/>
    <property type="molecule type" value="Genomic_DNA"/>
</dbReference>
<keyword evidence="6" id="KW-0029">Amino-acid transport</keyword>
<keyword evidence="2" id="KW-0813">Transport</keyword>
<evidence type="ECO:0000256" key="2">
    <source>
        <dbReference type="ARBA" id="ARBA00022448"/>
    </source>
</evidence>
<keyword evidence="12" id="KW-1185">Reference proteome</keyword>
<name>A0AA42CL45_9HYPH</name>
<gene>
    <name evidence="11" type="ORF">M8523_24725</name>
</gene>
<keyword evidence="3" id="KW-1003">Cell membrane</keyword>
<evidence type="ECO:0000313" key="11">
    <source>
        <dbReference type="EMBL" id="MCW6511208.1"/>
    </source>
</evidence>
<dbReference type="PANTHER" id="PTHR11795">
    <property type="entry name" value="BRANCHED-CHAIN AMINO ACID TRANSPORT SYSTEM PERMEASE PROTEIN LIVH"/>
    <property type="match status" value="1"/>
</dbReference>
<comment type="subcellular location">
    <subcellularLocation>
        <location evidence="1">Cell membrane</location>
        <topology evidence="1">Multi-pass membrane protein</topology>
    </subcellularLocation>
</comment>
<dbReference type="GO" id="GO:0005886">
    <property type="term" value="C:plasma membrane"/>
    <property type="evidence" value="ECO:0007669"/>
    <property type="project" value="UniProtKB-SubCell"/>
</dbReference>
<dbReference type="GO" id="GO:0015192">
    <property type="term" value="F:L-phenylalanine transmembrane transporter activity"/>
    <property type="evidence" value="ECO:0007669"/>
    <property type="project" value="TreeGrafter"/>
</dbReference>
<dbReference type="AlphaFoldDB" id="A0AA42CL45"/>
<evidence type="ECO:0000256" key="7">
    <source>
        <dbReference type="ARBA" id="ARBA00022989"/>
    </source>
</evidence>
<comment type="similarity">
    <text evidence="9">Belongs to the binding-protein-dependent transport system permease family. LivHM subfamily.</text>
</comment>
<dbReference type="GO" id="GO:0015808">
    <property type="term" value="P:L-alanine transport"/>
    <property type="evidence" value="ECO:0007669"/>
    <property type="project" value="TreeGrafter"/>
</dbReference>
<dbReference type="GO" id="GO:1903806">
    <property type="term" value="P:L-isoleucine import across plasma membrane"/>
    <property type="evidence" value="ECO:0007669"/>
    <property type="project" value="TreeGrafter"/>
</dbReference>
<keyword evidence="4" id="KW-0997">Cell inner membrane</keyword>
<evidence type="ECO:0000256" key="3">
    <source>
        <dbReference type="ARBA" id="ARBA00022475"/>
    </source>
</evidence>
<dbReference type="GO" id="GO:0042941">
    <property type="term" value="P:D-alanine transmembrane transport"/>
    <property type="evidence" value="ECO:0007669"/>
    <property type="project" value="TreeGrafter"/>
</dbReference>
<feature type="transmembrane region" description="Helical" evidence="10">
    <location>
        <begin position="158"/>
        <end position="180"/>
    </location>
</feature>
<keyword evidence="5 10" id="KW-0812">Transmembrane</keyword>
<dbReference type="GO" id="GO:0005304">
    <property type="term" value="F:L-valine transmembrane transporter activity"/>
    <property type="evidence" value="ECO:0007669"/>
    <property type="project" value="TreeGrafter"/>
</dbReference>
<dbReference type="GO" id="GO:0015188">
    <property type="term" value="F:L-isoleucine transmembrane transporter activity"/>
    <property type="evidence" value="ECO:0007669"/>
    <property type="project" value="TreeGrafter"/>
</dbReference>
<evidence type="ECO:0000256" key="4">
    <source>
        <dbReference type="ARBA" id="ARBA00022519"/>
    </source>
</evidence>
<accession>A0AA42CL45</accession>